<dbReference type="AlphaFoldDB" id="A0A417Z1W8"/>
<dbReference type="EMBL" id="QWLM01000021">
    <property type="protein sequence ID" value="RHW44012.1"/>
    <property type="molecule type" value="Genomic_DNA"/>
</dbReference>
<organism evidence="3 4">
    <name type="scientific">Dermacoccus abyssi</name>
    <dbReference type="NCBI Taxonomy" id="322596"/>
    <lineage>
        <taxon>Bacteria</taxon>
        <taxon>Bacillati</taxon>
        <taxon>Actinomycetota</taxon>
        <taxon>Actinomycetes</taxon>
        <taxon>Micrococcales</taxon>
        <taxon>Dermacoccaceae</taxon>
        <taxon>Dermacoccus</taxon>
    </lineage>
</organism>
<accession>A0A417Z1W8</accession>
<evidence type="ECO:0000256" key="1">
    <source>
        <dbReference type="SAM" id="MobiDB-lite"/>
    </source>
</evidence>
<dbReference type="Proteomes" id="UP000285376">
    <property type="component" value="Unassembled WGS sequence"/>
</dbReference>
<sequence length="210" mass="23415">MKPSPPPESVVVLIDYENVQRTATRRFLQIGADRGKSGHINPRKLAELLVAKRKRPSYLLEARAYRGRPSPHHQPTSTAANDRQHSDWCDAGVTVVRRNLSYPDDWPSTPPTEKGIDVALAVDAVRLAALRRADTIIIVSHDKDLLPAVETIIELPGCHVEVAAWSECHRLKLDASTAEDLSVSIGTPWCHFLSEQDFNAVRDPVDYTKE</sequence>
<dbReference type="RefSeq" id="WP_118914842.1">
    <property type="nucleotide sequence ID" value="NZ_CBCRVH010000012.1"/>
</dbReference>
<comment type="caution">
    <text evidence="3">The sequence shown here is derived from an EMBL/GenBank/DDBJ whole genome shotgun (WGS) entry which is preliminary data.</text>
</comment>
<gene>
    <name evidence="3" type="ORF">D1832_13730</name>
</gene>
<name>A0A417Z1W8_9MICO</name>
<evidence type="ECO:0000313" key="4">
    <source>
        <dbReference type="Proteomes" id="UP000285376"/>
    </source>
</evidence>
<dbReference type="Pfam" id="PF01936">
    <property type="entry name" value="NYN"/>
    <property type="match status" value="1"/>
</dbReference>
<dbReference type="GO" id="GO:0004540">
    <property type="term" value="F:RNA nuclease activity"/>
    <property type="evidence" value="ECO:0007669"/>
    <property type="project" value="InterPro"/>
</dbReference>
<feature type="domain" description="NYN" evidence="2">
    <location>
        <begin position="10"/>
        <end position="164"/>
    </location>
</feature>
<proteinExistence type="predicted"/>
<dbReference type="InterPro" id="IPR021139">
    <property type="entry name" value="NYN"/>
</dbReference>
<protein>
    <submittedName>
        <fullName evidence="3">NYN domain-containing protein</fullName>
    </submittedName>
</protein>
<reference evidence="3 4" key="1">
    <citation type="submission" date="2018-08" db="EMBL/GenBank/DDBJ databases">
        <title>Whole genome sequence analysis of Dermacoccus abyssi bacteria isolated from Deep Mariana trench Micromonospora spp reveals genes involved in the environmental adaptation and production of secondary metabolites.</title>
        <authorList>
            <person name="Abdel-Mageed W.M."/>
            <person name="Lehri B."/>
            <person name="Nouioui I."/>
            <person name="Goodfellow I."/>
            <person name="Jaspars M."/>
            <person name="Karlyshev A."/>
        </authorList>
    </citation>
    <scope>NUCLEOTIDE SEQUENCE [LARGE SCALE GENOMIC DNA]</scope>
    <source>
        <strain evidence="3 4">MT1.1</strain>
    </source>
</reference>
<evidence type="ECO:0000259" key="2">
    <source>
        <dbReference type="Pfam" id="PF01936"/>
    </source>
</evidence>
<evidence type="ECO:0000313" key="3">
    <source>
        <dbReference type="EMBL" id="RHW44012.1"/>
    </source>
</evidence>
<feature type="region of interest" description="Disordered" evidence="1">
    <location>
        <begin position="65"/>
        <end position="84"/>
    </location>
</feature>
<dbReference type="Gene3D" id="3.40.50.1010">
    <property type="entry name" value="5'-nuclease"/>
    <property type="match status" value="1"/>
</dbReference>